<evidence type="ECO:0000256" key="4">
    <source>
        <dbReference type="SAM" id="Coils"/>
    </source>
</evidence>
<dbReference type="Gene3D" id="1.25.40.10">
    <property type="entry name" value="Tetratricopeptide repeat domain"/>
    <property type="match status" value="2"/>
</dbReference>
<feature type="non-terminal residue" evidence="6">
    <location>
        <position position="342"/>
    </location>
</feature>
<feature type="chain" id="PRO_5028026146" evidence="5">
    <location>
        <begin position="42"/>
        <end position="342"/>
    </location>
</feature>
<dbReference type="Pfam" id="PF00515">
    <property type="entry name" value="TPR_1"/>
    <property type="match status" value="1"/>
</dbReference>
<dbReference type="Pfam" id="PF13432">
    <property type="entry name" value="TPR_16"/>
    <property type="match status" value="2"/>
</dbReference>
<keyword evidence="6" id="KW-0808">Transferase</keyword>
<evidence type="ECO:0000313" key="6">
    <source>
        <dbReference type="EMBL" id="CAA6829568.1"/>
    </source>
</evidence>
<keyword evidence="5" id="KW-0732">Signal</keyword>
<organism evidence="6">
    <name type="scientific">uncultured Aureispira sp</name>
    <dbReference type="NCBI Taxonomy" id="1331704"/>
    <lineage>
        <taxon>Bacteria</taxon>
        <taxon>Pseudomonadati</taxon>
        <taxon>Bacteroidota</taxon>
        <taxon>Saprospiria</taxon>
        <taxon>Saprospirales</taxon>
        <taxon>Saprospiraceae</taxon>
        <taxon>Aureispira</taxon>
        <taxon>environmental samples</taxon>
    </lineage>
</organism>
<evidence type="ECO:0000256" key="1">
    <source>
        <dbReference type="ARBA" id="ARBA00022737"/>
    </source>
</evidence>
<dbReference type="SUPFAM" id="SSF48452">
    <property type="entry name" value="TPR-like"/>
    <property type="match status" value="2"/>
</dbReference>
<keyword evidence="4" id="KW-0175">Coiled coil</keyword>
<keyword evidence="2 3" id="KW-0802">TPR repeat</keyword>
<sequence length="342" mass="39174">MTNFRERSSTGIKIGMKKNKMNSMKLILMLFLLGGTSWAMAQKPDAIEAYNAGLEYYNLKNYKNAIPFFESAVKKDPQFIPAFRVLITCHEQEGQNEMAAKLYEKVIEIAPSDKTLCYNLALTYVDLKKYNKSILYLKRALDIDPTYGKAASQLKEIETYLEKQQKNAEDKEREKERVGGDASNLENEVYQLALEDYRNKAYADCLAKLKAYTGEITNPDFYYLKAIALQNFGARAKAIVTYEQVLELDAAHFNTNLNLGRICYNDKDYKTAATLLETAYLHRENDLGLLYDLAKAHYYNKKYTKSIPYLENYLNRNSDGGEAWRMLGESYSQTGKPKSASK</sequence>
<feature type="repeat" description="TPR" evidence="3">
    <location>
        <begin position="114"/>
        <end position="147"/>
    </location>
</feature>
<dbReference type="GO" id="GO:0016740">
    <property type="term" value="F:transferase activity"/>
    <property type="evidence" value="ECO:0007669"/>
    <property type="project" value="UniProtKB-KW"/>
</dbReference>
<dbReference type="PANTHER" id="PTHR45586:SF1">
    <property type="entry name" value="LIPOPOLYSACCHARIDE ASSEMBLY PROTEIN B"/>
    <property type="match status" value="1"/>
</dbReference>
<dbReference type="Pfam" id="PF13181">
    <property type="entry name" value="TPR_8"/>
    <property type="match status" value="2"/>
</dbReference>
<protein>
    <submittedName>
        <fullName evidence="6">Glycosyl transferase family protein</fullName>
    </submittedName>
</protein>
<feature type="repeat" description="TPR" evidence="3">
    <location>
        <begin position="46"/>
        <end position="79"/>
    </location>
</feature>
<accession>A0A6S6UCQ0</accession>
<reference evidence="6" key="1">
    <citation type="submission" date="2020-01" db="EMBL/GenBank/DDBJ databases">
        <authorList>
            <person name="Meier V. D."/>
            <person name="Meier V D."/>
        </authorList>
    </citation>
    <scope>NUCLEOTIDE SEQUENCE</scope>
    <source>
        <strain evidence="6">HLG_WM_MAG_10</strain>
    </source>
</reference>
<feature type="coiled-coil region" evidence="4">
    <location>
        <begin position="154"/>
        <end position="188"/>
    </location>
</feature>
<dbReference type="PANTHER" id="PTHR45586">
    <property type="entry name" value="TPR REPEAT-CONTAINING PROTEIN PA4667"/>
    <property type="match status" value="1"/>
</dbReference>
<name>A0A6S6UCQ0_9BACT</name>
<dbReference type="InterPro" id="IPR051012">
    <property type="entry name" value="CellSynth/LPSAsmb/PSIAsmb"/>
</dbReference>
<dbReference type="SMART" id="SM00028">
    <property type="entry name" value="TPR"/>
    <property type="match status" value="6"/>
</dbReference>
<feature type="signal peptide" evidence="5">
    <location>
        <begin position="1"/>
        <end position="41"/>
    </location>
</feature>
<dbReference type="EMBL" id="CACVAQ010000503">
    <property type="protein sequence ID" value="CAA6829568.1"/>
    <property type="molecule type" value="Genomic_DNA"/>
</dbReference>
<evidence type="ECO:0000256" key="3">
    <source>
        <dbReference type="PROSITE-ProRule" id="PRU00339"/>
    </source>
</evidence>
<evidence type="ECO:0000256" key="2">
    <source>
        <dbReference type="ARBA" id="ARBA00022803"/>
    </source>
</evidence>
<dbReference type="AlphaFoldDB" id="A0A6S6UCQ0"/>
<evidence type="ECO:0000256" key="5">
    <source>
        <dbReference type="SAM" id="SignalP"/>
    </source>
</evidence>
<dbReference type="InterPro" id="IPR019734">
    <property type="entry name" value="TPR_rpt"/>
</dbReference>
<gene>
    <name evidence="6" type="ORF">HELGO_WM25113</name>
</gene>
<dbReference type="InterPro" id="IPR011990">
    <property type="entry name" value="TPR-like_helical_dom_sf"/>
</dbReference>
<keyword evidence="1" id="KW-0677">Repeat</keyword>
<proteinExistence type="predicted"/>
<dbReference type="PROSITE" id="PS50005">
    <property type="entry name" value="TPR"/>
    <property type="match status" value="2"/>
</dbReference>